<dbReference type="Gene3D" id="2.10.25.10">
    <property type="entry name" value="Laminin"/>
    <property type="match status" value="1"/>
</dbReference>
<dbReference type="GO" id="GO:0046556">
    <property type="term" value="F:alpha-L-arabinofuranosidase activity"/>
    <property type="evidence" value="ECO:0007669"/>
    <property type="project" value="InterPro"/>
</dbReference>
<evidence type="ECO:0000256" key="3">
    <source>
        <dbReference type="SAM" id="MobiDB-lite"/>
    </source>
</evidence>
<dbReference type="CDD" id="cd19941">
    <property type="entry name" value="TIL"/>
    <property type="match status" value="2"/>
</dbReference>
<dbReference type="GO" id="GO:0005615">
    <property type="term" value="C:extracellular space"/>
    <property type="evidence" value="ECO:0007669"/>
    <property type="project" value="TreeGrafter"/>
</dbReference>
<protein>
    <submittedName>
        <fullName evidence="5">OTOG protein</fullName>
    </submittedName>
</protein>
<evidence type="ECO:0000313" key="6">
    <source>
        <dbReference type="Proteomes" id="UP000886611"/>
    </source>
</evidence>
<dbReference type="Pfam" id="PF08742">
    <property type="entry name" value="C8"/>
    <property type="match status" value="2"/>
</dbReference>
<feature type="domain" description="VWFD" evidence="4">
    <location>
        <begin position="1"/>
        <end position="164"/>
    </location>
</feature>
<accession>A0A8X7X7U8</accession>
<dbReference type="PANTHER" id="PTHR11339">
    <property type="entry name" value="EXTRACELLULAR MATRIX GLYCOPROTEIN RELATED"/>
    <property type="match status" value="1"/>
</dbReference>
<evidence type="ECO:0000256" key="2">
    <source>
        <dbReference type="ARBA" id="ARBA00023180"/>
    </source>
</evidence>
<feature type="region of interest" description="Disordered" evidence="3">
    <location>
        <begin position="472"/>
        <end position="609"/>
    </location>
</feature>
<feature type="compositionally biased region" description="Low complexity" evidence="3">
    <location>
        <begin position="741"/>
        <end position="757"/>
    </location>
</feature>
<evidence type="ECO:0000313" key="5">
    <source>
        <dbReference type="EMBL" id="KAG2462550.1"/>
    </source>
</evidence>
<feature type="domain" description="VWFD" evidence="4">
    <location>
        <begin position="1396"/>
        <end position="1576"/>
    </location>
</feature>
<feature type="compositionally biased region" description="Low complexity" evidence="3">
    <location>
        <begin position="584"/>
        <end position="605"/>
    </location>
</feature>
<feature type="compositionally biased region" description="Low complexity" evidence="3">
    <location>
        <begin position="514"/>
        <end position="547"/>
    </location>
</feature>
<feature type="compositionally biased region" description="Low complexity" evidence="3">
    <location>
        <begin position="1106"/>
        <end position="1118"/>
    </location>
</feature>
<dbReference type="Pfam" id="PF00094">
    <property type="entry name" value="VWD"/>
    <property type="match status" value="2"/>
</dbReference>
<feature type="region of interest" description="Disordered" evidence="3">
    <location>
        <begin position="1145"/>
        <end position="1262"/>
    </location>
</feature>
<dbReference type="SUPFAM" id="SSF57567">
    <property type="entry name" value="Serine protease inhibitors"/>
    <property type="match status" value="1"/>
</dbReference>
<feature type="compositionally biased region" description="Low complexity" evidence="3">
    <location>
        <begin position="1154"/>
        <end position="1172"/>
    </location>
</feature>
<keyword evidence="2" id="KW-0325">Glycoprotein</keyword>
<dbReference type="Pfam" id="PF05270">
    <property type="entry name" value="AbfB"/>
    <property type="match status" value="1"/>
</dbReference>
<dbReference type="InterPro" id="IPR001846">
    <property type="entry name" value="VWF_type-D"/>
</dbReference>
<feature type="region of interest" description="Disordered" evidence="3">
    <location>
        <begin position="879"/>
        <end position="1069"/>
    </location>
</feature>
<dbReference type="InterPro" id="IPR014853">
    <property type="entry name" value="VWF/SSPO/ZAN-like_Cys-rich_dom"/>
</dbReference>
<feature type="compositionally biased region" description="Low complexity" evidence="3">
    <location>
        <begin position="892"/>
        <end position="945"/>
    </location>
</feature>
<feature type="compositionally biased region" description="Polar residues" evidence="3">
    <location>
        <begin position="1182"/>
        <end position="1200"/>
    </location>
</feature>
<dbReference type="InterPro" id="IPR007934">
    <property type="entry name" value="AbfB_ABD"/>
</dbReference>
<keyword evidence="1" id="KW-1015">Disulfide bond</keyword>
<dbReference type="PROSITE" id="PS51233">
    <property type="entry name" value="VWFD"/>
    <property type="match status" value="2"/>
</dbReference>
<feature type="non-terminal residue" evidence="5">
    <location>
        <position position="1"/>
    </location>
</feature>
<feature type="compositionally biased region" description="Polar residues" evidence="3">
    <location>
        <begin position="819"/>
        <end position="851"/>
    </location>
</feature>
<sequence>MLVDIPDVPVPVPVPHLLTCLLVLQSGDELPLSVAAENVDCYDSGVICRKSLSINIGRSFVVFDSGSGEPSPASLIDKRQQLFIWQAGFYTIVHAPMEDITVLWDHHTTIHVQAGPRWQGKLTGLCGNFDLKTANEMLTPENMESATPQEFGNSWTTAECVNSPDIRNPCSVNPLREPFAKTRCAILLGDVFEACHSLVDVTWFYLNCLSDTCGCSRGGDCECFCTSVAAYAHRCCQHGIATDWRSPDVCLLGNGPFFLITYLDSGTMLAANLSGGLLFPVLADVTLSGLARRFMLTPGLSQSRPHDLSLVSLEAADRPNYFVQVRAAGGLALTKWQEGSQFEDESTFVIHRDTWIEGYDSFESYAHPGLFLHYMGSGVHLMKYEDSDGFRRATLFKLSEADSESPLHSSCQWRYDSCSSACFRSCSDPTGETCHTIPKVEGCVPRCPHEMVLDEVTRRCVYVQDCIRPPVAAEPLTPHSTPPTPGSVTSAVNASEPASVTPSATLPSTGASQVTTSTPSPVTSVSPAVTNATRGPSSPVTSQPPSTEARHTLSPASFTMSSSRVESWSTSHPAEPPESPTPLPTTTGTLPPSSPVPVESTTSWTASSGTEAVVTAVASTKQTTPWKWSSSSTRTMSPYPTFSTGITVLPETESTTGSAPTTRTTTSEQTAMFSTTVTLTTEGTPSTLRTERTSPTSSLPTTDTSAIGSTTEVGSPAVSATESTTSGPSRSVTTPAAVGLTTETVTTTEVSTSKVTTHSSPLQPTETSPSASPGLSQTTTPTASMASSLPSVRYTGTPTTEERTSEGMTTTPKDEGTSAGLSTTPSTTLVASATPRTSEVLSTRVTPDKTPSPSPGRWDTEGSTAGTTATKAITTMSTATTSEALREPQDETPLTPTTTSWRTSASPSASFSTATSSTNTTMTYSVPSKATTEATTTSSSSEVTSLRAEHETDSAGASMGTIRPTASTTPPPSLPTTTTTTTTQEGSSSTSEVTSELMTLSPLTTPPSMTTMSSTGLPAPGSTSPAVTSTAAAESLSASSPLSPKSTVPAEGTSSRTEQMEKETTVATQPSWWHSTSFVTVTPTTPSPEMWTSSFTVATTLPVLKTSLSTPTSHTTSTGAPRETTRQTVNATEGTMAATLLSTSARMTQSHSYSSTAASTMTQNQTAQATTSEGPHAPPNVTEITGSTWSPRADQQTTHLSSPAATSTSTEAPQPDSTPSQTAQQTTLKETTGTTRTISTGAPMSSSVPSKETMPSESWETPLSNETLAEVTTIAATSTPPVVTTELTTLLASSTATQKSRGTTTQLETDEMWTSPTFVFSSEQTSSAVTASRMCTPPYTEIIDECTKYVCMNGQLMLFNKSQNCPYNATPPNCGLLGFAVLVNGDKCCPQWDCPCRCSVFPDLNVITFDGNSVAVYKAASYIITQLPNETVSIHVQECQSSDVLFWNFTNLCLAALNITHRPHQVLIDRLQRRIFVNSRYARPRFKKYGFEILDTGNMYLIRTPAGLKIQWFHSTGMMIIETDSASSKPTTMGLCGCCDGDPKNDLTLSNGTTVRENEDPAVFIDSWQVPNTTSFMGQNRRREVNCSTSDCSECLSMLSNQTFSGCHAFVPPKMFCEVWVRDAEYVKNPCIALAAYVAACHKFSVCIEWRSPDYCSFVCPPELRYQACLPACNAKTCPTHEFDSEPEDCSGLTEGCVCPEGTLLHRPYSALCIPFEKCACTDSSGTPRAAGEIWKASKDGCCMYKCDNDTIVPVEHNCTDAPEPVCRKTGEVVVSLSDTNSCCPQKSCVCNHTLCEGFALECKFGEKLVSYYREDSCCPDVVCECDPDRCESEIPVCREDQVLIATRADGTCCMAYICSKTSLEER</sequence>
<name>A0A8X7X7U8_POLSE</name>
<evidence type="ECO:0000259" key="4">
    <source>
        <dbReference type="PROSITE" id="PS51233"/>
    </source>
</evidence>
<feature type="compositionally biased region" description="Polar residues" evidence="3">
    <location>
        <begin position="554"/>
        <end position="568"/>
    </location>
</feature>
<dbReference type="SMART" id="SM00832">
    <property type="entry name" value="C8"/>
    <property type="match status" value="2"/>
</dbReference>
<dbReference type="EMBL" id="JAATIS010004040">
    <property type="protein sequence ID" value="KAG2462550.1"/>
    <property type="molecule type" value="Genomic_DNA"/>
</dbReference>
<dbReference type="InterPro" id="IPR036084">
    <property type="entry name" value="Ser_inhib-like_sf"/>
</dbReference>
<feature type="non-terminal residue" evidence="5">
    <location>
        <position position="1867"/>
    </location>
</feature>
<feature type="compositionally biased region" description="Low complexity" evidence="3">
    <location>
        <begin position="684"/>
        <end position="705"/>
    </location>
</feature>
<proteinExistence type="predicted"/>
<feature type="compositionally biased region" description="Polar residues" evidence="3">
    <location>
        <begin position="1242"/>
        <end position="1262"/>
    </location>
</feature>
<feature type="compositionally biased region" description="Low complexity" evidence="3">
    <location>
        <begin position="1201"/>
        <end position="1240"/>
    </location>
</feature>
<gene>
    <name evidence="5" type="primary">Otog_2</name>
    <name evidence="5" type="ORF">GTO96_0002005</name>
</gene>
<reference evidence="5 6" key="1">
    <citation type="journal article" date="2021" name="Cell">
        <title>Tracing the genetic footprints of vertebrate landing in non-teleost ray-finned fishes.</title>
        <authorList>
            <person name="Bi X."/>
            <person name="Wang K."/>
            <person name="Yang L."/>
            <person name="Pan H."/>
            <person name="Jiang H."/>
            <person name="Wei Q."/>
            <person name="Fang M."/>
            <person name="Yu H."/>
            <person name="Zhu C."/>
            <person name="Cai Y."/>
            <person name="He Y."/>
            <person name="Gan X."/>
            <person name="Zeng H."/>
            <person name="Yu D."/>
            <person name="Zhu Y."/>
            <person name="Jiang H."/>
            <person name="Qiu Q."/>
            <person name="Yang H."/>
            <person name="Zhang Y.E."/>
            <person name="Wang W."/>
            <person name="Zhu M."/>
            <person name="He S."/>
            <person name="Zhang G."/>
        </authorList>
    </citation>
    <scope>NUCLEOTIDE SEQUENCE [LARGE SCALE GENOMIC DNA]</scope>
    <source>
        <strain evidence="5">Bchr_013</strain>
    </source>
</reference>
<organism evidence="5 6">
    <name type="scientific">Polypterus senegalus</name>
    <name type="common">Senegal bichir</name>
    <dbReference type="NCBI Taxonomy" id="55291"/>
    <lineage>
        <taxon>Eukaryota</taxon>
        <taxon>Metazoa</taxon>
        <taxon>Chordata</taxon>
        <taxon>Craniata</taxon>
        <taxon>Vertebrata</taxon>
        <taxon>Euteleostomi</taxon>
        <taxon>Actinopterygii</taxon>
        <taxon>Polypteriformes</taxon>
        <taxon>Polypteridae</taxon>
        <taxon>Polypterus</taxon>
    </lineage>
</organism>
<evidence type="ECO:0000256" key="1">
    <source>
        <dbReference type="ARBA" id="ARBA00023157"/>
    </source>
</evidence>
<dbReference type="PANTHER" id="PTHR11339:SF228">
    <property type="entry name" value="OTOGELIN"/>
    <property type="match status" value="1"/>
</dbReference>
<dbReference type="InterPro" id="IPR058753">
    <property type="entry name" value="TIL_OTOGL_Mucin"/>
</dbReference>
<feature type="compositionally biased region" description="Low complexity" evidence="3">
    <location>
        <begin position="975"/>
        <end position="1048"/>
    </location>
</feature>
<feature type="compositionally biased region" description="Polar residues" evidence="3">
    <location>
        <begin position="706"/>
        <end position="734"/>
    </location>
</feature>
<comment type="caution">
    <text evidence="5">The sequence shown here is derived from an EMBL/GenBank/DDBJ whole genome shotgun (WGS) entry which is preliminary data.</text>
</comment>
<feature type="compositionally biased region" description="Pro residues" evidence="3">
    <location>
        <begin position="574"/>
        <end position="583"/>
    </location>
</feature>
<dbReference type="InterPro" id="IPR036195">
    <property type="entry name" value="AbfB_ABD_sf"/>
</dbReference>
<feature type="region of interest" description="Disordered" evidence="3">
    <location>
        <begin position="680"/>
        <end position="865"/>
    </location>
</feature>
<dbReference type="SUPFAM" id="SSF110221">
    <property type="entry name" value="AbfB domain"/>
    <property type="match status" value="1"/>
</dbReference>
<dbReference type="GO" id="GO:0046373">
    <property type="term" value="P:L-arabinose metabolic process"/>
    <property type="evidence" value="ECO:0007669"/>
    <property type="project" value="InterPro"/>
</dbReference>
<feature type="region of interest" description="Disordered" evidence="3">
    <location>
        <begin position="1106"/>
        <end position="1130"/>
    </location>
</feature>
<dbReference type="Gene3D" id="2.80.10.50">
    <property type="match status" value="1"/>
</dbReference>
<feature type="compositionally biased region" description="Polar residues" evidence="3">
    <location>
        <begin position="486"/>
        <end position="513"/>
    </location>
</feature>
<keyword evidence="6" id="KW-1185">Reference proteome</keyword>
<dbReference type="Pfam" id="PF25962">
    <property type="entry name" value="TIL_OTOGL_Mucin"/>
    <property type="match status" value="1"/>
</dbReference>
<dbReference type="Proteomes" id="UP000886611">
    <property type="component" value="Unassembled WGS sequence"/>
</dbReference>
<dbReference type="GO" id="GO:0031012">
    <property type="term" value="C:extracellular matrix"/>
    <property type="evidence" value="ECO:0007669"/>
    <property type="project" value="TreeGrafter"/>
</dbReference>
<dbReference type="InterPro" id="IPR050780">
    <property type="entry name" value="Mucin_vWF_Thrombospondin_sf"/>
</dbReference>
<feature type="compositionally biased region" description="Polar residues" evidence="3">
    <location>
        <begin position="758"/>
        <end position="799"/>
    </location>
</feature>
<dbReference type="SMART" id="SM00216">
    <property type="entry name" value="VWD"/>
    <property type="match status" value="2"/>
</dbReference>